<dbReference type="STRING" id="927083.DB32_003238"/>
<sequence length="384" mass="39442">MNAAHLLRMGAGAMNARRRASIDGVVLDLFSGGTVTRAGVKYVQSDGDSLVQVASGVRAIENRGDGAGDMLSMEGSRSNVVRGSTPVSVSGLASNLATPTFAAVDGPLGPMTAATYAFTASTDSRVIYAWGSVPADNVLAHLSCWVRAQSGTQTVRLVMRTKAATYVYSPDFVIGTTWTRISWDVSVGAGASAPTTGLATGSDGLARTVEVACFQAEGNSTTTFGFPSSYIANPGTSFTTRVADRLTYAVGEYPASFLTDGFEMTVRPDGSSSEIVATSSNIALAAIGSTTYLLFQISAGNLRPIMVVNNVARITGANITFSRGQAVTVALRPSAGTLTVAGATTGNGLNTGTGEAWPSGTLDIGRTSVGGNLNGRIARYMVGL</sequence>
<dbReference type="KEGG" id="samy:DB32_003238"/>
<evidence type="ECO:0000313" key="1">
    <source>
        <dbReference type="EMBL" id="AKF06089.1"/>
    </source>
</evidence>
<protein>
    <submittedName>
        <fullName evidence="1">Uncharacterized protein</fullName>
    </submittedName>
</protein>
<reference evidence="1 2" key="1">
    <citation type="submission" date="2015-03" db="EMBL/GenBank/DDBJ databases">
        <title>Genome assembly of Sandaracinus amylolyticus DSM 53668.</title>
        <authorList>
            <person name="Sharma G."/>
            <person name="Subramanian S."/>
        </authorList>
    </citation>
    <scope>NUCLEOTIDE SEQUENCE [LARGE SCALE GENOMIC DNA]</scope>
    <source>
        <strain evidence="1 2">DSM 53668</strain>
    </source>
</reference>
<dbReference type="EMBL" id="CP011125">
    <property type="protein sequence ID" value="AKF06089.1"/>
    <property type="molecule type" value="Genomic_DNA"/>
</dbReference>
<dbReference type="RefSeq" id="WP_053233298.1">
    <property type="nucleotide sequence ID" value="NZ_CP011125.1"/>
</dbReference>
<dbReference type="Proteomes" id="UP000034883">
    <property type="component" value="Chromosome"/>
</dbReference>
<name>A0A0F6SF02_9BACT</name>
<keyword evidence="2" id="KW-1185">Reference proteome</keyword>
<accession>A0A0F6SF02</accession>
<dbReference type="AlphaFoldDB" id="A0A0F6SF02"/>
<evidence type="ECO:0000313" key="2">
    <source>
        <dbReference type="Proteomes" id="UP000034883"/>
    </source>
</evidence>
<organism evidence="1 2">
    <name type="scientific">Sandaracinus amylolyticus</name>
    <dbReference type="NCBI Taxonomy" id="927083"/>
    <lineage>
        <taxon>Bacteria</taxon>
        <taxon>Pseudomonadati</taxon>
        <taxon>Myxococcota</taxon>
        <taxon>Polyangia</taxon>
        <taxon>Polyangiales</taxon>
        <taxon>Sandaracinaceae</taxon>
        <taxon>Sandaracinus</taxon>
    </lineage>
</organism>
<proteinExistence type="predicted"/>
<gene>
    <name evidence="1" type="ORF">DB32_003238</name>
</gene>